<name>A0A103XEN7_CYNCS</name>
<evidence type="ECO:0000256" key="6">
    <source>
        <dbReference type="ARBA" id="ARBA00023136"/>
    </source>
</evidence>
<dbReference type="PANTHER" id="PTHR43009:SF8">
    <property type="entry name" value="HOMOGENTISATE PHYTYLTRANSFERASE"/>
    <property type="match status" value="1"/>
</dbReference>
<feature type="transmembrane region" description="Helical" evidence="7">
    <location>
        <begin position="160"/>
        <end position="179"/>
    </location>
</feature>
<dbReference type="GO" id="GO:0016765">
    <property type="term" value="F:transferase activity, transferring alkyl or aryl (other than methyl) groups"/>
    <property type="evidence" value="ECO:0007669"/>
    <property type="project" value="InterPro"/>
</dbReference>
<feature type="transmembrane region" description="Helical" evidence="7">
    <location>
        <begin position="408"/>
        <end position="426"/>
    </location>
</feature>
<dbReference type="Proteomes" id="UP000243975">
    <property type="component" value="Unassembled WGS sequence"/>
</dbReference>
<protein>
    <submittedName>
        <fullName evidence="8">UbiA prenyltransferase family</fullName>
    </submittedName>
</protein>
<keyword evidence="4 7" id="KW-0812">Transmembrane</keyword>
<evidence type="ECO:0000256" key="4">
    <source>
        <dbReference type="ARBA" id="ARBA00022692"/>
    </source>
</evidence>
<comment type="caution">
    <text evidence="8">The sequence shown here is derived from an EMBL/GenBank/DDBJ whole genome shotgun (WGS) entry which is preliminary data.</text>
</comment>
<gene>
    <name evidence="8" type="ORF">Ccrd_008679</name>
</gene>
<evidence type="ECO:0000256" key="1">
    <source>
        <dbReference type="ARBA" id="ARBA00004508"/>
    </source>
</evidence>
<keyword evidence="9" id="KW-1185">Reference proteome</keyword>
<dbReference type="Gene3D" id="1.10.357.140">
    <property type="entry name" value="UbiA prenyltransferase"/>
    <property type="match status" value="1"/>
</dbReference>
<proteinExistence type="inferred from homology"/>
<dbReference type="GO" id="GO:0031969">
    <property type="term" value="C:chloroplast membrane"/>
    <property type="evidence" value="ECO:0007669"/>
    <property type="project" value="UniProtKB-SubCell"/>
</dbReference>
<dbReference type="Pfam" id="PF01040">
    <property type="entry name" value="UbiA"/>
    <property type="match status" value="2"/>
</dbReference>
<dbReference type="PANTHER" id="PTHR43009">
    <property type="entry name" value="HOMOGENTISATE SOLANESYLTRANSFERASE, CHLOROPLASTIC"/>
    <property type="match status" value="1"/>
</dbReference>
<dbReference type="AlphaFoldDB" id="A0A103XEN7"/>
<keyword evidence="3" id="KW-0808">Transferase</keyword>
<comment type="similarity">
    <text evidence="2">Belongs to the UbiA prenyltransferase family.</text>
</comment>
<dbReference type="EMBL" id="LEKV01005242">
    <property type="protein sequence ID" value="KVH89333.1"/>
    <property type="molecule type" value="Genomic_DNA"/>
</dbReference>
<keyword evidence="6 7" id="KW-0472">Membrane</keyword>
<sequence length="463" mass="52559">MESLQIRSVLRPSSSSQYPLVQTAVASRHGEVEFSRVRGWKTIRTELSSVKFERANHLQSGKLSIDENVHTQFHQHQRQKTRFQANVVSEFSHDAQDSGAVGPQINVKSLVATLGVIYRYSRAYTVNGTPIRLAFFEQALSILSISLLAVQKLSDFKPSFFLGVFQAIIGGCLANLYVVGINQLSDIEIDKVNKPYLPLASGELSVKTGVLLTSLYAILRNHHHQHSHMESYELTVFQCFQGFFLGWSVNSWPLKLGLFLWYAFGTAYSVHIPLLRWKRIPALAALCIWSVQGAIIPILFHLHAQRYANVRPLFLSKHAIFVCGFMSIYAVVIALFKDVPDVEGDKINGITSFASQVGKKRVSLKICICHILFVPIRKKSSNVFWICIWLLEMAYGMAMLIGLSSTRFWIRSIMVIGHCILGFILWEKANSIDLKSNEAIESFYLFIWKLYYAEYLLVPILRF</sequence>
<comment type="subcellular location">
    <subcellularLocation>
        <location evidence="1">Plastid</location>
        <location evidence="1">Chloroplast membrane</location>
        <topology evidence="1">Multi-pass membrane protein</topology>
    </subcellularLocation>
</comment>
<accession>A0A103XEN7</accession>
<evidence type="ECO:0000313" key="8">
    <source>
        <dbReference type="EMBL" id="KVH89333.1"/>
    </source>
</evidence>
<feature type="transmembrane region" description="Helical" evidence="7">
    <location>
        <begin position="314"/>
        <end position="336"/>
    </location>
</feature>
<evidence type="ECO:0000256" key="5">
    <source>
        <dbReference type="ARBA" id="ARBA00022989"/>
    </source>
</evidence>
<evidence type="ECO:0000256" key="2">
    <source>
        <dbReference type="ARBA" id="ARBA00005985"/>
    </source>
</evidence>
<dbReference type="OMA" id="HIPLLRW"/>
<dbReference type="STRING" id="59895.A0A103XEN7"/>
<feature type="transmembrane region" description="Helical" evidence="7">
    <location>
        <begin position="383"/>
        <end position="402"/>
    </location>
</feature>
<dbReference type="Gramene" id="KVH89333">
    <property type="protein sequence ID" value="KVH89333"/>
    <property type="gene ID" value="Ccrd_008679"/>
</dbReference>
<evidence type="ECO:0000256" key="3">
    <source>
        <dbReference type="ARBA" id="ARBA00022679"/>
    </source>
</evidence>
<organism evidence="8 9">
    <name type="scientific">Cynara cardunculus var. scolymus</name>
    <name type="common">Globe artichoke</name>
    <name type="synonym">Cynara scolymus</name>
    <dbReference type="NCBI Taxonomy" id="59895"/>
    <lineage>
        <taxon>Eukaryota</taxon>
        <taxon>Viridiplantae</taxon>
        <taxon>Streptophyta</taxon>
        <taxon>Embryophyta</taxon>
        <taxon>Tracheophyta</taxon>
        <taxon>Spermatophyta</taxon>
        <taxon>Magnoliopsida</taxon>
        <taxon>eudicotyledons</taxon>
        <taxon>Gunneridae</taxon>
        <taxon>Pentapetalae</taxon>
        <taxon>asterids</taxon>
        <taxon>campanulids</taxon>
        <taxon>Asterales</taxon>
        <taxon>Asteraceae</taxon>
        <taxon>Carduoideae</taxon>
        <taxon>Cardueae</taxon>
        <taxon>Carduinae</taxon>
        <taxon>Cynara</taxon>
    </lineage>
</organism>
<reference evidence="8 9" key="1">
    <citation type="journal article" date="2016" name="Sci. Rep.">
        <title>The genome sequence of the outbreeding globe artichoke constructed de novo incorporating a phase-aware low-pass sequencing strategy of F1 progeny.</title>
        <authorList>
            <person name="Scaglione D."/>
            <person name="Reyes-Chin-Wo S."/>
            <person name="Acquadro A."/>
            <person name="Froenicke L."/>
            <person name="Portis E."/>
            <person name="Beitel C."/>
            <person name="Tirone M."/>
            <person name="Mauro R."/>
            <person name="Lo Monaco A."/>
            <person name="Mauromicale G."/>
            <person name="Faccioli P."/>
            <person name="Cattivelli L."/>
            <person name="Rieseberg L."/>
            <person name="Michelmore R."/>
            <person name="Lanteri S."/>
        </authorList>
    </citation>
    <scope>NUCLEOTIDE SEQUENCE [LARGE SCALE GENOMIC DNA]</scope>
    <source>
        <strain evidence="8">2C</strain>
    </source>
</reference>
<evidence type="ECO:0000256" key="7">
    <source>
        <dbReference type="SAM" id="Phobius"/>
    </source>
</evidence>
<evidence type="ECO:0000313" key="9">
    <source>
        <dbReference type="Proteomes" id="UP000243975"/>
    </source>
</evidence>
<dbReference type="InterPro" id="IPR044878">
    <property type="entry name" value="UbiA_sf"/>
</dbReference>
<feature type="transmembrane region" description="Helical" evidence="7">
    <location>
        <begin position="282"/>
        <end position="302"/>
    </location>
</feature>
<dbReference type="InterPro" id="IPR000537">
    <property type="entry name" value="UbiA_prenyltransferase"/>
</dbReference>
<keyword evidence="5 7" id="KW-1133">Transmembrane helix</keyword>